<sequence length="147" mass="17483">MDLFSLSSITAVTKCDYWERDLEKKYVDSRVFKKFFWVNLVKIFFTIALLSSVYILAGSKNIGGIIGCSVVALCFLISLSINCIFLVKSLCYVFTKIEIKKPEKLFIFINIIPFINFIFLLFFYYFFKKQFRKKDYKFIELERILEM</sequence>
<accession>A0A2K8SE78</accession>
<keyword evidence="1" id="KW-0472">Membrane</keyword>
<evidence type="ECO:0000313" key="2">
    <source>
        <dbReference type="EMBL" id="AUB31766.1"/>
    </source>
</evidence>
<name>A0A2K8SE78_9MOLU</name>
<feature type="transmembrane region" description="Helical" evidence="1">
    <location>
        <begin position="64"/>
        <end position="87"/>
    </location>
</feature>
<feature type="transmembrane region" description="Helical" evidence="1">
    <location>
        <begin position="107"/>
        <end position="127"/>
    </location>
</feature>
<feature type="transmembrane region" description="Helical" evidence="1">
    <location>
        <begin position="35"/>
        <end position="57"/>
    </location>
</feature>
<keyword evidence="1" id="KW-1133">Transmembrane helix</keyword>
<dbReference type="RefSeq" id="WP_100916735.1">
    <property type="nucleotide sequence ID" value="NZ_CP025057.1"/>
</dbReference>
<keyword evidence="1" id="KW-0812">Transmembrane</keyword>
<dbReference type="KEGG" id="sfz:SFLOR_v1c07180"/>
<evidence type="ECO:0000313" key="3">
    <source>
        <dbReference type="Proteomes" id="UP000231823"/>
    </source>
</evidence>
<dbReference type="AlphaFoldDB" id="A0A2K8SE78"/>
<gene>
    <name evidence="2" type="ORF">SFLOR_v1c07180</name>
</gene>
<evidence type="ECO:0000256" key="1">
    <source>
        <dbReference type="SAM" id="Phobius"/>
    </source>
</evidence>
<dbReference type="Proteomes" id="UP000231823">
    <property type="component" value="Chromosome"/>
</dbReference>
<dbReference type="EMBL" id="CP025057">
    <property type="protein sequence ID" value="AUB31766.1"/>
    <property type="molecule type" value="Genomic_DNA"/>
</dbReference>
<organism evidence="2 3">
    <name type="scientific">Spiroplasma floricola 23-6</name>
    <dbReference type="NCBI Taxonomy" id="1336749"/>
    <lineage>
        <taxon>Bacteria</taxon>
        <taxon>Bacillati</taxon>
        <taxon>Mycoplasmatota</taxon>
        <taxon>Mollicutes</taxon>
        <taxon>Entomoplasmatales</taxon>
        <taxon>Spiroplasmataceae</taxon>
        <taxon>Spiroplasma</taxon>
    </lineage>
</organism>
<keyword evidence="3" id="KW-1185">Reference proteome</keyword>
<proteinExistence type="predicted"/>
<reference evidence="2 3" key="1">
    <citation type="submission" date="2017-12" db="EMBL/GenBank/DDBJ databases">
        <title>Complete genome sequence of Spiroplasma floricola 23-6 (ATCC 29989).</title>
        <authorList>
            <person name="Tsai Y.-M."/>
            <person name="Wu P.-S."/>
            <person name="Lo W.-S."/>
            <person name="Kuo C.-H."/>
        </authorList>
    </citation>
    <scope>NUCLEOTIDE SEQUENCE [LARGE SCALE GENOMIC DNA]</scope>
    <source>
        <strain evidence="2 3">23-6</strain>
    </source>
</reference>
<protein>
    <submittedName>
        <fullName evidence="2">Uncharacterized protein</fullName>
    </submittedName>
</protein>